<organism evidence="2 3">
    <name type="scientific">Marinobacter nauticus</name>
    <name type="common">Marinobacter hydrocarbonoclasticus</name>
    <name type="synonym">Marinobacter aquaeolei</name>
    <dbReference type="NCBI Taxonomy" id="2743"/>
    <lineage>
        <taxon>Bacteria</taxon>
        <taxon>Pseudomonadati</taxon>
        <taxon>Pseudomonadota</taxon>
        <taxon>Gammaproteobacteria</taxon>
        <taxon>Pseudomonadales</taxon>
        <taxon>Marinobacteraceae</taxon>
        <taxon>Marinobacter</taxon>
    </lineage>
</organism>
<dbReference type="Proteomes" id="UP000253065">
    <property type="component" value="Unassembled WGS sequence"/>
</dbReference>
<dbReference type="Proteomes" id="UP000252795">
    <property type="component" value="Unassembled WGS sequence"/>
</dbReference>
<protein>
    <submittedName>
        <fullName evidence="2">Uncharacterized protein</fullName>
    </submittedName>
</protein>
<dbReference type="EMBL" id="QNSA01000009">
    <property type="protein sequence ID" value="RBP71122.1"/>
    <property type="molecule type" value="Genomic_DNA"/>
</dbReference>
<accession>A0A368UUE9</accession>
<gene>
    <name evidence="2" type="ORF">DET51_109252</name>
    <name evidence="1" type="ORF">DET64_109252</name>
</gene>
<evidence type="ECO:0000313" key="1">
    <source>
        <dbReference type="EMBL" id="RBP71122.1"/>
    </source>
</evidence>
<keyword evidence="4" id="KW-1185">Reference proteome</keyword>
<evidence type="ECO:0000313" key="4">
    <source>
        <dbReference type="Proteomes" id="UP000253065"/>
    </source>
</evidence>
<dbReference type="RefSeq" id="WP_181800084.1">
    <property type="nucleotide sequence ID" value="NZ_QNSA01000009.1"/>
</dbReference>
<comment type="caution">
    <text evidence="2">The sequence shown here is derived from an EMBL/GenBank/DDBJ whole genome shotgun (WGS) entry which is preliminary data.</text>
</comment>
<sequence>MAETVAALQACRASSKLESICAEPILATVGLNDTAALQYIFWIFTCRQSPADDCFNSEHNALNSREALTVHSGNWLMFY</sequence>
<proteinExistence type="predicted"/>
<evidence type="ECO:0000313" key="2">
    <source>
        <dbReference type="EMBL" id="RCW32422.1"/>
    </source>
</evidence>
<dbReference type="EMBL" id="QPJB01000009">
    <property type="protein sequence ID" value="RCW32422.1"/>
    <property type="molecule type" value="Genomic_DNA"/>
</dbReference>
<name>A0A368UUE9_MARNT</name>
<evidence type="ECO:0000313" key="3">
    <source>
        <dbReference type="Proteomes" id="UP000252795"/>
    </source>
</evidence>
<reference evidence="2 3" key="1">
    <citation type="submission" date="2018-07" db="EMBL/GenBank/DDBJ databases">
        <title>Freshwater and sediment microbial communities from various areas in North America, analyzing microbe dynamics in response to fracking.</title>
        <authorList>
            <person name="Lamendella R."/>
        </authorList>
    </citation>
    <scope>NUCLEOTIDE SEQUENCE [LARGE SCALE GENOMIC DNA]</scope>
    <source>
        <strain evidence="2 3">114E</strain>
        <strain evidence="1 4">114E_o</strain>
    </source>
</reference>
<dbReference type="AlphaFoldDB" id="A0A368UUE9"/>